<dbReference type="Pfam" id="PF08865">
    <property type="entry name" value="DUF1830"/>
    <property type="match status" value="1"/>
</dbReference>
<dbReference type="InterPro" id="IPR014964">
    <property type="entry name" value="DUF1830"/>
</dbReference>
<accession>A0A0A1VWK6</accession>
<dbReference type="AlphaFoldDB" id="A0A0A1VWK6"/>
<dbReference type="EMBL" id="BBPA01000053">
    <property type="protein sequence ID" value="GAL94217.1"/>
    <property type="molecule type" value="Genomic_DNA"/>
</dbReference>
<evidence type="ECO:0000313" key="1">
    <source>
        <dbReference type="EMBL" id="GAL94217.1"/>
    </source>
</evidence>
<dbReference type="RefSeq" id="WP_045360191.1">
    <property type="nucleotide sequence ID" value="NZ_BBPA01000053.1"/>
</dbReference>
<name>A0A0A1VWK6_MICAE</name>
<evidence type="ECO:0000313" key="2">
    <source>
        <dbReference type="Proteomes" id="UP000030321"/>
    </source>
</evidence>
<proteinExistence type="predicted"/>
<sequence length="126" mass="13926">MAQILDPLPNGKKNSILCCYVNATSHIQIVRITNIANWYFERVVFPGQRLVFETLGEAFLEIHTGMMASAILSDNIPCERLYISDGDEDDSDGQLDGETFYPHSLEESQGAKIDNTVPFGLTLASA</sequence>
<protein>
    <recommendedName>
        <fullName evidence="3">DUF1830 domain-containing protein</fullName>
    </recommendedName>
</protein>
<gene>
    <name evidence="1" type="ORF">N44_02797</name>
</gene>
<comment type="caution">
    <text evidence="1">The sequence shown here is derived from an EMBL/GenBank/DDBJ whole genome shotgun (WGS) entry which is preliminary data.</text>
</comment>
<reference evidence="2" key="1">
    <citation type="journal article" date="2015" name="Genome">
        <title>Whole Genome Sequence of the Non-Microcystin-Producing Microcystis aeruginosa Strain NIES-44.</title>
        <authorList>
            <person name="Okano K."/>
            <person name="Miyata N."/>
            <person name="Ozaki Y."/>
        </authorList>
    </citation>
    <scope>NUCLEOTIDE SEQUENCE [LARGE SCALE GENOMIC DNA]</scope>
    <source>
        <strain evidence="2">NIES-44</strain>
    </source>
</reference>
<organism evidence="1 2">
    <name type="scientific">Microcystis aeruginosa NIES-44</name>
    <dbReference type="NCBI Taxonomy" id="449439"/>
    <lineage>
        <taxon>Bacteria</taxon>
        <taxon>Bacillati</taxon>
        <taxon>Cyanobacteriota</taxon>
        <taxon>Cyanophyceae</taxon>
        <taxon>Oscillatoriophycideae</taxon>
        <taxon>Chroococcales</taxon>
        <taxon>Microcystaceae</taxon>
        <taxon>Microcystis</taxon>
    </lineage>
</organism>
<dbReference type="Proteomes" id="UP000030321">
    <property type="component" value="Unassembled WGS sequence"/>
</dbReference>
<evidence type="ECO:0008006" key="3">
    <source>
        <dbReference type="Google" id="ProtNLM"/>
    </source>
</evidence>